<comment type="similarity">
    <text evidence="2">Belongs to the YY transcription factor family.</text>
</comment>
<dbReference type="FunFam" id="3.30.160.60:FF:000163">
    <property type="entry name" value="transcriptional repressor protein YY1"/>
    <property type="match status" value="1"/>
</dbReference>
<evidence type="ECO:0000256" key="1">
    <source>
        <dbReference type="ARBA" id="ARBA00004123"/>
    </source>
</evidence>
<reference evidence="17" key="2">
    <citation type="submission" date="2017-12" db="EMBL/GenBank/DDBJ databases">
        <title>Genome sequence of the Bar-tailed Godwit (Limosa lapponica baueri).</title>
        <authorList>
            <person name="Lima N.C.B."/>
            <person name="Parody-Merino A.M."/>
            <person name="Battley P.F."/>
            <person name="Fidler A.E."/>
            <person name="Prosdocimi F."/>
        </authorList>
    </citation>
    <scope>NUCLEOTIDE SEQUENCE [LARGE SCALE GENOMIC DNA]</scope>
</reference>
<keyword evidence="11" id="KW-0804">Transcription</keyword>
<protein>
    <submittedName>
        <fullName evidence="16">Transcriptional repressor protein yy1</fullName>
    </submittedName>
</protein>
<evidence type="ECO:0000256" key="14">
    <source>
        <dbReference type="SAM" id="MobiDB-lite"/>
    </source>
</evidence>
<feature type="compositionally biased region" description="Basic residues" evidence="14">
    <location>
        <begin position="179"/>
        <end position="191"/>
    </location>
</feature>
<dbReference type="OrthoDB" id="10264072at2759"/>
<feature type="region of interest" description="Disordered" evidence="14">
    <location>
        <begin position="163"/>
        <end position="212"/>
    </location>
</feature>
<dbReference type="Proteomes" id="UP000233556">
    <property type="component" value="Unassembled WGS sequence"/>
</dbReference>
<dbReference type="GO" id="GO:0000978">
    <property type="term" value="F:RNA polymerase II cis-regulatory region sequence-specific DNA binding"/>
    <property type="evidence" value="ECO:0007669"/>
    <property type="project" value="TreeGrafter"/>
</dbReference>
<evidence type="ECO:0000256" key="5">
    <source>
        <dbReference type="ARBA" id="ARBA00022737"/>
    </source>
</evidence>
<evidence type="ECO:0000256" key="4">
    <source>
        <dbReference type="ARBA" id="ARBA00022723"/>
    </source>
</evidence>
<feature type="domain" description="C2H2-type" evidence="15">
    <location>
        <begin position="396"/>
        <end position="425"/>
    </location>
</feature>
<dbReference type="PROSITE" id="PS00028">
    <property type="entry name" value="ZINC_FINGER_C2H2_1"/>
    <property type="match status" value="2"/>
</dbReference>
<keyword evidence="4" id="KW-0479">Metal-binding</keyword>
<dbReference type="Pfam" id="PF00096">
    <property type="entry name" value="zf-C2H2"/>
    <property type="match status" value="2"/>
</dbReference>
<feature type="compositionally biased region" description="Gly residues" evidence="14">
    <location>
        <begin position="87"/>
        <end position="100"/>
    </location>
</feature>
<keyword evidence="17" id="KW-1185">Reference proteome</keyword>
<evidence type="ECO:0000313" key="16">
    <source>
        <dbReference type="EMBL" id="PKU44244.1"/>
    </source>
</evidence>
<evidence type="ECO:0000256" key="6">
    <source>
        <dbReference type="ARBA" id="ARBA00022771"/>
    </source>
</evidence>
<dbReference type="GO" id="GO:0008270">
    <property type="term" value="F:zinc ion binding"/>
    <property type="evidence" value="ECO:0007669"/>
    <property type="project" value="UniProtKB-KW"/>
</dbReference>
<feature type="domain" description="C2H2-type" evidence="15">
    <location>
        <begin position="366"/>
        <end position="395"/>
    </location>
</feature>
<dbReference type="GO" id="GO:0005667">
    <property type="term" value="C:transcription regulator complex"/>
    <property type="evidence" value="ECO:0007669"/>
    <property type="project" value="TreeGrafter"/>
</dbReference>
<evidence type="ECO:0000256" key="11">
    <source>
        <dbReference type="ARBA" id="ARBA00023163"/>
    </source>
</evidence>
<evidence type="ECO:0000256" key="13">
    <source>
        <dbReference type="PROSITE-ProRule" id="PRU00042"/>
    </source>
</evidence>
<keyword evidence="10" id="KW-0010">Activator</keyword>
<dbReference type="GO" id="GO:0000981">
    <property type="term" value="F:DNA-binding transcription factor activity, RNA polymerase II-specific"/>
    <property type="evidence" value="ECO:0007669"/>
    <property type="project" value="TreeGrafter"/>
</dbReference>
<dbReference type="InterPro" id="IPR017114">
    <property type="entry name" value="YY1-like"/>
</dbReference>
<evidence type="ECO:0000313" key="17">
    <source>
        <dbReference type="Proteomes" id="UP000233556"/>
    </source>
</evidence>
<evidence type="ECO:0000256" key="2">
    <source>
        <dbReference type="ARBA" id="ARBA00006232"/>
    </source>
</evidence>
<gene>
    <name evidence="16" type="ORF">llap_5437</name>
</gene>
<evidence type="ECO:0000256" key="12">
    <source>
        <dbReference type="ARBA" id="ARBA00023242"/>
    </source>
</evidence>
<evidence type="ECO:0000256" key="9">
    <source>
        <dbReference type="ARBA" id="ARBA00023125"/>
    </source>
</evidence>
<keyword evidence="8" id="KW-0805">Transcription regulation</keyword>
<evidence type="ECO:0000256" key="10">
    <source>
        <dbReference type="ARBA" id="ARBA00023159"/>
    </source>
</evidence>
<dbReference type="AlphaFoldDB" id="A0A2I0UDW3"/>
<feature type="region of interest" description="Disordered" evidence="14">
    <location>
        <begin position="81"/>
        <end position="101"/>
    </location>
</feature>
<dbReference type="EMBL" id="KZ505840">
    <property type="protein sequence ID" value="PKU44244.1"/>
    <property type="molecule type" value="Genomic_DNA"/>
</dbReference>
<accession>A0A2I0UDW3</accession>
<dbReference type="InterPro" id="IPR013087">
    <property type="entry name" value="Znf_C2H2_type"/>
</dbReference>
<name>A0A2I0UDW3_LIMLA</name>
<feature type="compositionally biased region" description="Gly residues" evidence="14">
    <location>
        <begin position="165"/>
        <end position="178"/>
    </location>
</feature>
<dbReference type="SMART" id="SM00355">
    <property type="entry name" value="ZnF_C2H2"/>
    <property type="match status" value="2"/>
</dbReference>
<dbReference type="PANTHER" id="PTHR14003:SF19">
    <property type="entry name" value="YY2 TRANSCRIPTION FACTOR"/>
    <property type="match status" value="1"/>
</dbReference>
<dbReference type="FunFam" id="3.30.160.60:FF:000104">
    <property type="entry name" value="Transcriptional repressor protein YY1"/>
    <property type="match status" value="1"/>
</dbReference>
<keyword evidence="9" id="KW-0238">DNA-binding</keyword>
<proteinExistence type="inferred from homology"/>
<dbReference type="Gene3D" id="3.30.160.60">
    <property type="entry name" value="Classic Zinc Finger"/>
    <property type="match status" value="2"/>
</dbReference>
<evidence type="ECO:0000256" key="8">
    <source>
        <dbReference type="ARBA" id="ARBA00023015"/>
    </source>
</evidence>
<dbReference type="PIRSF" id="PIRSF037113">
    <property type="entry name" value="TF_Yin_yang"/>
    <property type="match status" value="1"/>
</dbReference>
<dbReference type="SUPFAM" id="SSF57667">
    <property type="entry name" value="beta-beta-alpha zinc fingers"/>
    <property type="match status" value="1"/>
</dbReference>
<comment type="subcellular location">
    <subcellularLocation>
        <location evidence="1">Nucleus</location>
    </subcellularLocation>
</comment>
<dbReference type="GO" id="GO:0031519">
    <property type="term" value="C:PcG protein complex"/>
    <property type="evidence" value="ECO:0007669"/>
    <property type="project" value="TreeGrafter"/>
</dbReference>
<evidence type="ECO:0000256" key="7">
    <source>
        <dbReference type="ARBA" id="ARBA00022833"/>
    </source>
</evidence>
<sequence>MASGDTLYIATDGSEMPAEIVELHEIEVETIPVETIETTVVGGEEDEEEEDEDECCEECGPHHPPHHYHHHQPMIALQPLVSDGDPSGAGGGAAGGGGGQLHLHHHHQEVILVQTREEVVGGDDSDGLRADDGFEDQILIPVPAPAGEDEYIEQTLVTVAAAGSKSGGGGSSSAGGGGRVKKGGSGKKSSKKSYLSGGGGGGAEGGGGRKWEQKQVQIKTLEGEFSVTMWASGHKRSADGGDTEHEHLFGYVLNSVGVYFTMEHIHELLFDLVDQIKPQTSVCIEFSVLCISDDKKDIDHETVVEEQIIGENSPPDYSEYMTGKKLPPGGIPGIDLSDPKQLAEFARMKPRKIKEDDAPRTIACPHKCTFEGCGKRFSLDFNLRTHVRIHTGDRPYVCPFDGCNKKFAQSTNLKSHILTHAKAKNNQ</sequence>
<dbReference type="PROSITE" id="PS50157">
    <property type="entry name" value="ZINC_FINGER_C2H2_2"/>
    <property type="match status" value="2"/>
</dbReference>
<keyword evidence="12" id="KW-0539">Nucleus</keyword>
<dbReference type="InterPro" id="IPR036236">
    <property type="entry name" value="Znf_C2H2_sf"/>
</dbReference>
<dbReference type="PANTHER" id="PTHR14003">
    <property type="entry name" value="TRANSCRIPTIONAL REPRESSOR PROTEIN YY"/>
    <property type="match status" value="1"/>
</dbReference>
<evidence type="ECO:0000256" key="3">
    <source>
        <dbReference type="ARBA" id="ARBA00022491"/>
    </source>
</evidence>
<dbReference type="GO" id="GO:0000785">
    <property type="term" value="C:chromatin"/>
    <property type="evidence" value="ECO:0007669"/>
    <property type="project" value="TreeGrafter"/>
</dbReference>
<evidence type="ECO:0000259" key="15">
    <source>
        <dbReference type="PROSITE" id="PS50157"/>
    </source>
</evidence>
<keyword evidence="3" id="KW-0678">Repressor</keyword>
<organism evidence="16 17">
    <name type="scientific">Limosa lapponica baueri</name>
    <dbReference type="NCBI Taxonomy" id="1758121"/>
    <lineage>
        <taxon>Eukaryota</taxon>
        <taxon>Metazoa</taxon>
        <taxon>Chordata</taxon>
        <taxon>Craniata</taxon>
        <taxon>Vertebrata</taxon>
        <taxon>Euteleostomi</taxon>
        <taxon>Archelosauria</taxon>
        <taxon>Archosauria</taxon>
        <taxon>Dinosauria</taxon>
        <taxon>Saurischia</taxon>
        <taxon>Theropoda</taxon>
        <taxon>Coelurosauria</taxon>
        <taxon>Aves</taxon>
        <taxon>Neognathae</taxon>
        <taxon>Neoaves</taxon>
        <taxon>Charadriiformes</taxon>
        <taxon>Scolopacidae</taxon>
        <taxon>Limosa</taxon>
    </lineage>
</organism>
<feature type="compositionally biased region" description="Gly residues" evidence="14">
    <location>
        <begin position="196"/>
        <end position="206"/>
    </location>
</feature>
<keyword evidence="6 13" id="KW-0863">Zinc-finger</keyword>
<keyword evidence="7" id="KW-0862">Zinc</keyword>
<reference evidence="17" key="1">
    <citation type="submission" date="2017-11" db="EMBL/GenBank/DDBJ databases">
        <authorList>
            <person name="Lima N.C."/>
            <person name="Parody-Merino A.M."/>
            <person name="Battley P.F."/>
            <person name="Fidler A.E."/>
            <person name="Prosdocimi F."/>
        </authorList>
    </citation>
    <scope>NUCLEOTIDE SEQUENCE [LARGE SCALE GENOMIC DNA]</scope>
</reference>
<keyword evidence="5" id="KW-0677">Repeat</keyword>